<dbReference type="PANTHER" id="PTHR47266">
    <property type="entry name" value="ENDONUCLEASE-RELATED"/>
    <property type="match status" value="1"/>
</dbReference>
<dbReference type="SUPFAM" id="SSF53098">
    <property type="entry name" value="Ribonuclease H-like"/>
    <property type="match status" value="1"/>
</dbReference>
<name>A0A6J8D809_MYTCO</name>
<evidence type="ECO:0008006" key="3">
    <source>
        <dbReference type="Google" id="ProtNLM"/>
    </source>
</evidence>
<protein>
    <recommendedName>
        <fullName evidence="3">Integrase catalytic domain-containing protein</fullName>
    </recommendedName>
</protein>
<keyword evidence="2" id="KW-1185">Reference proteome</keyword>
<dbReference type="Proteomes" id="UP000507470">
    <property type="component" value="Unassembled WGS sequence"/>
</dbReference>
<evidence type="ECO:0000313" key="2">
    <source>
        <dbReference type="Proteomes" id="UP000507470"/>
    </source>
</evidence>
<accession>A0A6J8D809</accession>
<dbReference type="InterPro" id="IPR036397">
    <property type="entry name" value="RNaseH_sf"/>
</dbReference>
<dbReference type="InterPro" id="IPR052160">
    <property type="entry name" value="Gypsy_RT_Integrase-like"/>
</dbReference>
<dbReference type="OrthoDB" id="6159079at2759"/>
<reference evidence="1 2" key="1">
    <citation type="submission" date="2020-06" db="EMBL/GenBank/DDBJ databases">
        <authorList>
            <person name="Li R."/>
            <person name="Bekaert M."/>
        </authorList>
    </citation>
    <scope>NUCLEOTIDE SEQUENCE [LARGE SCALE GENOMIC DNA]</scope>
    <source>
        <strain evidence="2">wild</strain>
    </source>
</reference>
<dbReference type="EMBL" id="CACVKT020006919">
    <property type="protein sequence ID" value="CAC5404225.1"/>
    <property type="molecule type" value="Genomic_DNA"/>
</dbReference>
<proteinExistence type="predicted"/>
<organism evidence="1 2">
    <name type="scientific">Mytilus coruscus</name>
    <name type="common">Sea mussel</name>
    <dbReference type="NCBI Taxonomy" id="42192"/>
    <lineage>
        <taxon>Eukaryota</taxon>
        <taxon>Metazoa</taxon>
        <taxon>Spiralia</taxon>
        <taxon>Lophotrochozoa</taxon>
        <taxon>Mollusca</taxon>
        <taxon>Bivalvia</taxon>
        <taxon>Autobranchia</taxon>
        <taxon>Pteriomorphia</taxon>
        <taxon>Mytilida</taxon>
        <taxon>Mytiloidea</taxon>
        <taxon>Mytilidae</taxon>
        <taxon>Mytilinae</taxon>
        <taxon>Mytilus</taxon>
    </lineage>
</organism>
<gene>
    <name evidence="1" type="ORF">MCOR_38035</name>
</gene>
<evidence type="ECO:0000313" key="1">
    <source>
        <dbReference type="EMBL" id="CAC5404225.1"/>
    </source>
</evidence>
<dbReference type="Gene3D" id="3.30.420.10">
    <property type="entry name" value="Ribonuclease H-like superfamily/Ribonuclease H"/>
    <property type="match status" value="1"/>
</dbReference>
<sequence>MDNLVDVTPSGEVQMRRKQEQALPELAQEKKRITQLAHPTAPIDIRYQSAKDCFKRTVNDTEIQSGHLGLIKTVAVSGEYFTVWMSMQIFLSLYSNEHCVLLEKQPPRRANSKTKQYHAGAPMERVALDIIGPFPLSKKGNKYSLIVSDYFTRWAEVYPMPDIETKTIWCSQTSSHRPRETI</sequence>
<dbReference type="AlphaFoldDB" id="A0A6J8D809"/>
<dbReference type="GO" id="GO:0003676">
    <property type="term" value="F:nucleic acid binding"/>
    <property type="evidence" value="ECO:0007669"/>
    <property type="project" value="InterPro"/>
</dbReference>
<dbReference type="InterPro" id="IPR012337">
    <property type="entry name" value="RNaseH-like_sf"/>
</dbReference>